<dbReference type="SUPFAM" id="SSF55298">
    <property type="entry name" value="YjgF-like"/>
    <property type="match status" value="2"/>
</dbReference>
<dbReference type="InterPro" id="IPR006175">
    <property type="entry name" value="YjgF/YER057c/UK114"/>
</dbReference>
<dbReference type="Gene3D" id="3.30.1330.40">
    <property type="entry name" value="RutC-like"/>
    <property type="match status" value="2"/>
</dbReference>
<sequence length="814" mass="90794">MKVVALVSGGKDSCYAMMKCIQYGHEIVALANLVPADDATDELDSYMYQTVGHQIVLSYAKCMGLPLFRRRIQGSTRHHDLSYSMTPGDEVEDMFILLNEVKRQIPSVTAVSSGAIASDYQRLRVESVCSRLGLVSLAYLWRQDQTFLLQEMIRNGIIAIAVKVAAIGLNPSKHLGKEMVYLEPHLHKLKELYGINVCGEGGEYETLTLDCPLFKNARIVLDEFQIVLHSSDSIAPVGILHPLAFRLENKVESISSNGVEEGSNVCQRNVDTVFEVQGDVQQEGEAASELVAVSSKRPGVTKQELKVSKTMNDNVFSISCWLQDSLKSSSVPLHVSFGSPLFSILLALLLPDLKEDLEVALIRIEALLMENGSSWENVLYIHLYIADMDEFVVANETYVRYITQEKCRYGVPSRSTIELPLLLVGLGRAYIEVLVANDPTKKVLHVQSISCWAPSCIGPYSQATLHNDILHMAGQLGLDPATMVLCEGGPVVELEQALKNSEAVARSFNCSISTSTIDFVIYCSESIERSERIIVQKKAETLIKQMKSHHAEGTKKSKVLDPVFLYVLVPDLPKRALVEVKPMLYTGEYLSGPSELAMQYQYTGQGYWGFEYETWHDMCLQKCVAYGKICTAILSVTDELAAKIRSLTGIACPANVKSKGSAEEEQVIMIARFCIYRLDKVLLENNFSWDDVMNFRLYFASDLNISHGTLSQIFSDVFKEFAQMSRRIKVDTEPILNLVPVLGAGRLEYPLNIPSSGSNMSPSTMLNVQLLNLNLHQKASQSTVDSASPHRRSFHRRKFRATEMSEIFCEERVL</sequence>
<dbReference type="PANTHER" id="PTHR12196:SF2">
    <property type="entry name" value="DIPHTHINE--AMMONIA LIGASE"/>
    <property type="match status" value="1"/>
</dbReference>
<dbReference type="Gene3D" id="3.40.50.620">
    <property type="entry name" value="HUPs"/>
    <property type="match status" value="1"/>
</dbReference>
<evidence type="ECO:0000256" key="5">
    <source>
        <dbReference type="ARBA" id="ARBA00048108"/>
    </source>
</evidence>
<evidence type="ECO:0000313" key="8">
    <source>
        <dbReference type="Proteomes" id="UP000823775"/>
    </source>
</evidence>
<dbReference type="EMBL" id="JACEIK010000911">
    <property type="protein sequence ID" value="MCD7463748.1"/>
    <property type="molecule type" value="Genomic_DNA"/>
</dbReference>
<dbReference type="NCBIfam" id="TIGR00290">
    <property type="entry name" value="MJ0570_dom"/>
    <property type="match status" value="1"/>
</dbReference>
<feature type="domain" description="Diphthamide synthase" evidence="6">
    <location>
        <begin position="1"/>
        <end position="229"/>
    </location>
</feature>
<dbReference type="InterPro" id="IPR002761">
    <property type="entry name" value="Diphthami_syn_dom"/>
</dbReference>
<dbReference type="Pfam" id="PF01902">
    <property type="entry name" value="Diphthami_syn_2"/>
    <property type="match status" value="1"/>
</dbReference>
<keyword evidence="8" id="KW-1185">Reference proteome</keyword>
<dbReference type="InterPro" id="IPR035959">
    <property type="entry name" value="RutC-like_sf"/>
</dbReference>
<dbReference type="EC" id="6.3.1.14" evidence="1"/>
<reference evidence="7 8" key="1">
    <citation type="journal article" date="2021" name="BMC Genomics">
        <title>Datura genome reveals duplications of psychoactive alkaloid biosynthetic genes and high mutation rate following tissue culture.</title>
        <authorList>
            <person name="Rajewski A."/>
            <person name="Carter-House D."/>
            <person name="Stajich J."/>
            <person name="Litt A."/>
        </authorList>
    </citation>
    <scope>NUCLEOTIDE SEQUENCE [LARGE SCALE GENOMIC DNA]</scope>
    <source>
        <strain evidence="7">AR-01</strain>
    </source>
</reference>
<dbReference type="InterPro" id="IPR030662">
    <property type="entry name" value="DPH6/MJ0570"/>
</dbReference>
<dbReference type="SUPFAM" id="SSF52402">
    <property type="entry name" value="Adenine nucleotide alpha hydrolases-like"/>
    <property type="match status" value="1"/>
</dbReference>
<dbReference type="InterPro" id="IPR014729">
    <property type="entry name" value="Rossmann-like_a/b/a_fold"/>
</dbReference>
<comment type="catalytic activity">
    <reaction evidence="5">
        <text>diphthine-[translation elongation factor 2] + NH4(+) + ATP = diphthamide-[translation elongation factor 2] + AMP + diphosphate + H(+)</text>
        <dbReference type="Rhea" id="RHEA:19753"/>
        <dbReference type="Rhea" id="RHEA-COMP:10172"/>
        <dbReference type="Rhea" id="RHEA-COMP:10174"/>
        <dbReference type="ChEBI" id="CHEBI:15378"/>
        <dbReference type="ChEBI" id="CHEBI:16692"/>
        <dbReference type="ChEBI" id="CHEBI:28938"/>
        <dbReference type="ChEBI" id="CHEBI:30616"/>
        <dbReference type="ChEBI" id="CHEBI:33019"/>
        <dbReference type="ChEBI" id="CHEBI:82696"/>
        <dbReference type="ChEBI" id="CHEBI:456215"/>
        <dbReference type="EC" id="6.3.1.14"/>
    </reaction>
</comment>
<dbReference type="Proteomes" id="UP000823775">
    <property type="component" value="Unassembled WGS sequence"/>
</dbReference>
<evidence type="ECO:0000256" key="3">
    <source>
        <dbReference type="ARBA" id="ARBA00029814"/>
    </source>
</evidence>
<proteinExistence type="predicted"/>
<gene>
    <name evidence="7" type="ORF">HAX54_051317</name>
</gene>
<protein>
    <recommendedName>
        <fullName evidence="2">Diphthine--ammonia ligase</fullName>
        <ecNumber evidence="1">6.3.1.14</ecNumber>
    </recommendedName>
    <alternativeName>
        <fullName evidence="3">Diphthamide synthase</fullName>
    </alternativeName>
    <alternativeName>
        <fullName evidence="4">Diphthamide synthetase</fullName>
    </alternativeName>
</protein>
<evidence type="ECO:0000256" key="2">
    <source>
        <dbReference type="ARBA" id="ARBA00018426"/>
    </source>
</evidence>
<dbReference type="Gene3D" id="3.90.1490.10">
    <property type="entry name" value="putative n-type atp pyrophosphatase, domain 2"/>
    <property type="match status" value="1"/>
</dbReference>
<dbReference type="CDD" id="cd06156">
    <property type="entry name" value="eu_AANH_C_2"/>
    <property type="match status" value="1"/>
</dbReference>
<name>A0ABS8SXY9_DATST</name>
<accession>A0ABS8SXY9</accession>
<dbReference type="Pfam" id="PF01042">
    <property type="entry name" value="Ribonuc_L-PSP"/>
    <property type="match status" value="2"/>
</dbReference>
<organism evidence="7 8">
    <name type="scientific">Datura stramonium</name>
    <name type="common">Jimsonweed</name>
    <name type="synonym">Common thornapple</name>
    <dbReference type="NCBI Taxonomy" id="4076"/>
    <lineage>
        <taxon>Eukaryota</taxon>
        <taxon>Viridiplantae</taxon>
        <taxon>Streptophyta</taxon>
        <taxon>Embryophyta</taxon>
        <taxon>Tracheophyta</taxon>
        <taxon>Spermatophyta</taxon>
        <taxon>Magnoliopsida</taxon>
        <taxon>eudicotyledons</taxon>
        <taxon>Gunneridae</taxon>
        <taxon>Pentapetalae</taxon>
        <taxon>asterids</taxon>
        <taxon>lamiids</taxon>
        <taxon>Solanales</taxon>
        <taxon>Solanaceae</taxon>
        <taxon>Solanoideae</taxon>
        <taxon>Datureae</taxon>
        <taxon>Datura</taxon>
    </lineage>
</organism>
<evidence type="ECO:0000259" key="6">
    <source>
        <dbReference type="Pfam" id="PF01902"/>
    </source>
</evidence>
<evidence type="ECO:0000256" key="4">
    <source>
        <dbReference type="ARBA" id="ARBA00031552"/>
    </source>
</evidence>
<dbReference type="PANTHER" id="PTHR12196">
    <property type="entry name" value="DOMAIN OF UNKNOWN FUNCTION 71 DUF71 -CONTAINING PROTEIN"/>
    <property type="match status" value="1"/>
</dbReference>
<dbReference type="CDD" id="cd01994">
    <property type="entry name" value="AANH_PF0828-like"/>
    <property type="match status" value="1"/>
</dbReference>
<evidence type="ECO:0000256" key="1">
    <source>
        <dbReference type="ARBA" id="ARBA00012089"/>
    </source>
</evidence>
<comment type="caution">
    <text evidence="7">The sequence shown here is derived from an EMBL/GenBank/DDBJ whole genome shotgun (WGS) entry which is preliminary data.</text>
</comment>
<evidence type="ECO:0000313" key="7">
    <source>
        <dbReference type="EMBL" id="MCD7463748.1"/>
    </source>
</evidence>